<comment type="caution">
    <text evidence="1">The sequence shown here is derived from an EMBL/GenBank/DDBJ whole genome shotgun (WGS) entry which is preliminary data.</text>
</comment>
<accession>A0ABX0NUL5</accession>
<sequence>MDRAWPILRIVDVIAMRARPRRYDRSTAVPTAAACSCQRLENNMDHYTLPWKFPESVPLSLRDVIGRPVRTVRPGEVITLEYIAGRVTFFLDEAGLVTEIGFEPEDSATRMA</sequence>
<dbReference type="Pfam" id="PF11720">
    <property type="entry name" value="Inhibitor_I78"/>
    <property type="match status" value="1"/>
</dbReference>
<dbReference type="InterPro" id="IPR021719">
    <property type="entry name" value="Prot_inh_I78"/>
</dbReference>
<proteinExistence type="predicted"/>
<keyword evidence="2" id="KW-1185">Reference proteome</keyword>
<evidence type="ECO:0000313" key="1">
    <source>
        <dbReference type="EMBL" id="NHZ90446.1"/>
    </source>
</evidence>
<evidence type="ECO:0000313" key="2">
    <source>
        <dbReference type="Proteomes" id="UP000609726"/>
    </source>
</evidence>
<dbReference type="EMBL" id="WHJH01000017">
    <property type="protein sequence ID" value="NHZ90446.1"/>
    <property type="molecule type" value="Genomic_DNA"/>
</dbReference>
<protein>
    <submittedName>
        <fullName evidence="1">Uncharacterized protein</fullName>
    </submittedName>
</protein>
<gene>
    <name evidence="1" type="ORF">F2P45_15670</name>
</gene>
<name>A0ABX0NUL5_9BURK</name>
<dbReference type="Gene3D" id="3.30.10.10">
    <property type="entry name" value="Trypsin Inhibitor V, subunit A"/>
    <property type="match status" value="1"/>
</dbReference>
<reference evidence="1 2" key="1">
    <citation type="submission" date="2019-10" db="EMBL/GenBank/DDBJ databases">
        <title>Taxonomy of Antarctic Massilia spp.: description of Massilia rubra sp. nov., Massilia aquatica sp. nov., Massilia mucilaginosa sp. nov., Massilia frigida sp. nov. isolated from streams, lakes and regoliths.</title>
        <authorList>
            <person name="Holochova P."/>
            <person name="Sedlacek I."/>
            <person name="Kralova S."/>
            <person name="Maslanova I."/>
            <person name="Busse H.-J."/>
            <person name="Stankova E."/>
            <person name="Vrbovska V."/>
            <person name="Kovarovic V."/>
            <person name="Bartak M."/>
            <person name="Svec P."/>
            <person name="Pantucek R."/>
        </authorList>
    </citation>
    <scope>NUCLEOTIDE SEQUENCE [LARGE SCALE GENOMIC DNA]</scope>
    <source>
        <strain evidence="1 2">CCM 8733</strain>
    </source>
</reference>
<organism evidence="1 2">
    <name type="scientific">Massilia mucilaginosa</name>
    <dbReference type="NCBI Taxonomy" id="2609282"/>
    <lineage>
        <taxon>Bacteria</taxon>
        <taxon>Pseudomonadati</taxon>
        <taxon>Pseudomonadota</taxon>
        <taxon>Betaproteobacteria</taxon>
        <taxon>Burkholderiales</taxon>
        <taxon>Oxalobacteraceae</taxon>
        <taxon>Telluria group</taxon>
        <taxon>Massilia</taxon>
    </lineage>
</organism>
<dbReference type="Proteomes" id="UP000609726">
    <property type="component" value="Unassembled WGS sequence"/>
</dbReference>